<dbReference type="EMBL" id="VIWU01000001">
    <property type="protein sequence ID" value="TWF82185.1"/>
    <property type="molecule type" value="Genomic_DNA"/>
</dbReference>
<sequence>MRCLDCRAASTDPSFVAGPVVALCAYCGAAVCYHHARTTRVHPPPIGLVSQTTHGVRRILCAQCAGAAVTVSTPHPHVAAAP</sequence>
<comment type="caution">
    <text evidence="1">The sequence shown here is derived from an EMBL/GenBank/DDBJ whole genome shotgun (WGS) entry which is preliminary data.</text>
</comment>
<organism evidence="1 2">
    <name type="scientific">Pseudonocardia hierapolitana</name>
    <dbReference type="NCBI Taxonomy" id="1128676"/>
    <lineage>
        <taxon>Bacteria</taxon>
        <taxon>Bacillati</taxon>
        <taxon>Actinomycetota</taxon>
        <taxon>Actinomycetes</taxon>
        <taxon>Pseudonocardiales</taxon>
        <taxon>Pseudonocardiaceae</taxon>
        <taxon>Pseudonocardia</taxon>
    </lineage>
</organism>
<reference evidence="1 2" key="1">
    <citation type="submission" date="2019-06" db="EMBL/GenBank/DDBJ databases">
        <title>Sequencing the genomes of 1000 actinobacteria strains.</title>
        <authorList>
            <person name="Klenk H.-P."/>
        </authorList>
    </citation>
    <scope>NUCLEOTIDE SEQUENCE [LARGE SCALE GENOMIC DNA]</scope>
    <source>
        <strain evidence="1 2">DSM 45671</strain>
    </source>
</reference>
<name>A0A561T503_9PSEU</name>
<evidence type="ECO:0000313" key="1">
    <source>
        <dbReference type="EMBL" id="TWF82185.1"/>
    </source>
</evidence>
<keyword evidence="2" id="KW-1185">Reference proteome</keyword>
<accession>A0A561T503</accession>
<dbReference type="OrthoDB" id="4244404at2"/>
<dbReference type="AlphaFoldDB" id="A0A561T503"/>
<dbReference type="Proteomes" id="UP000321261">
    <property type="component" value="Unassembled WGS sequence"/>
</dbReference>
<protein>
    <submittedName>
        <fullName evidence="1">Uncharacterized protein DUF2180</fullName>
    </submittedName>
</protein>
<proteinExistence type="predicted"/>
<gene>
    <name evidence="1" type="ORF">FHX44_118130</name>
</gene>
<evidence type="ECO:0000313" key="2">
    <source>
        <dbReference type="Proteomes" id="UP000321261"/>
    </source>
</evidence>